<proteinExistence type="inferred from homology"/>
<gene>
    <name evidence="4" type="ORF">C1645_802533</name>
</gene>
<dbReference type="FunFam" id="2.60.40.790:FF:000013">
    <property type="entry name" value="Very-long-chain (3R)-3-hydroxyacyl-CoA dehydratase"/>
    <property type="match status" value="1"/>
</dbReference>
<dbReference type="GO" id="GO:0051879">
    <property type="term" value="F:Hsp90 protein binding"/>
    <property type="evidence" value="ECO:0007669"/>
    <property type="project" value="InterPro"/>
</dbReference>
<accession>A0A397TIC5</accession>
<reference evidence="4 5" key="1">
    <citation type="submission" date="2018-06" db="EMBL/GenBank/DDBJ databases">
        <title>Comparative genomics reveals the genomic features of Rhizophagus irregularis, R. cerebriforme, R. diaphanum and Gigaspora rosea, and their symbiotic lifestyle signature.</title>
        <authorList>
            <person name="Morin E."/>
            <person name="San Clemente H."/>
            <person name="Chen E.C.H."/>
            <person name="De La Providencia I."/>
            <person name="Hainaut M."/>
            <person name="Kuo A."/>
            <person name="Kohler A."/>
            <person name="Murat C."/>
            <person name="Tang N."/>
            <person name="Roy S."/>
            <person name="Loubradou J."/>
            <person name="Henrissat B."/>
            <person name="Grigoriev I.V."/>
            <person name="Corradi N."/>
            <person name="Roux C."/>
            <person name="Martin F.M."/>
        </authorList>
    </citation>
    <scope>NUCLEOTIDE SEQUENCE [LARGE SCALE GENOMIC DNA]</scope>
    <source>
        <strain evidence="4 5">DAOM 227022</strain>
    </source>
</reference>
<feature type="region of interest" description="Disordered" evidence="2">
    <location>
        <begin position="111"/>
        <end position="194"/>
    </location>
</feature>
<organism evidence="4 5">
    <name type="scientific">Glomus cerebriforme</name>
    <dbReference type="NCBI Taxonomy" id="658196"/>
    <lineage>
        <taxon>Eukaryota</taxon>
        <taxon>Fungi</taxon>
        <taxon>Fungi incertae sedis</taxon>
        <taxon>Mucoromycota</taxon>
        <taxon>Glomeromycotina</taxon>
        <taxon>Glomeromycetes</taxon>
        <taxon>Glomerales</taxon>
        <taxon>Glomeraceae</taxon>
        <taxon>Glomus</taxon>
    </lineage>
</organism>
<protein>
    <submittedName>
        <fullName evidence="4">HSP20-like chaperone</fullName>
    </submittedName>
</protein>
<dbReference type="PANTHER" id="PTHR22932:SF1">
    <property type="entry name" value="CO-CHAPERONE PROTEIN DAF-41"/>
    <property type="match status" value="1"/>
</dbReference>
<name>A0A397TIC5_9GLOM</name>
<sequence>MSSNKVLHPEVLWAQRSNELFITINVIDCKEPKINVTGDKLSFEGKAGPEQLLYGFELDFYKEIKPETAKRSTTARNIFLVLEKAEQKQGYWPRLQKDKTKIPFIKTDFARWKDEDDDEDEGGPDPMGGMDFSSLMGEGADSALDDSDEDMPGLETVDDATNINDSTKEESTETSEDIKSEDNEIKKDESESTK</sequence>
<evidence type="ECO:0000256" key="1">
    <source>
        <dbReference type="ARBA" id="ARBA00025733"/>
    </source>
</evidence>
<dbReference type="GO" id="GO:0005634">
    <property type="term" value="C:nucleus"/>
    <property type="evidence" value="ECO:0007669"/>
    <property type="project" value="TreeGrafter"/>
</dbReference>
<dbReference type="InterPro" id="IPR008978">
    <property type="entry name" value="HSP20-like_chaperone"/>
</dbReference>
<comment type="similarity">
    <text evidence="1">Belongs to the p23/wos2 family.</text>
</comment>
<dbReference type="Gene3D" id="2.60.40.790">
    <property type="match status" value="1"/>
</dbReference>
<keyword evidence="5" id="KW-1185">Reference proteome</keyword>
<dbReference type="AlphaFoldDB" id="A0A397TIC5"/>
<dbReference type="PROSITE" id="PS51203">
    <property type="entry name" value="CS"/>
    <property type="match status" value="1"/>
</dbReference>
<feature type="compositionally biased region" description="Basic and acidic residues" evidence="2">
    <location>
        <begin position="166"/>
        <end position="194"/>
    </location>
</feature>
<feature type="compositionally biased region" description="Acidic residues" evidence="2">
    <location>
        <begin position="143"/>
        <end position="158"/>
    </location>
</feature>
<comment type="caution">
    <text evidence="4">The sequence shown here is derived from an EMBL/GenBank/DDBJ whole genome shotgun (WGS) entry which is preliminary data.</text>
</comment>
<feature type="domain" description="CS" evidence="3">
    <location>
        <begin position="6"/>
        <end position="96"/>
    </location>
</feature>
<dbReference type="Proteomes" id="UP000265703">
    <property type="component" value="Unassembled WGS sequence"/>
</dbReference>
<dbReference type="GO" id="GO:0051131">
    <property type="term" value="P:chaperone-mediated protein complex assembly"/>
    <property type="evidence" value="ECO:0007669"/>
    <property type="project" value="TreeGrafter"/>
</dbReference>
<dbReference type="GO" id="GO:0051087">
    <property type="term" value="F:protein-folding chaperone binding"/>
    <property type="evidence" value="ECO:0007669"/>
    <property type="project" value="TreeGrafter"/>
</dbReference>
<dbReference type="GO" id="GO:0005829">
    <property type="term" value="C:cytosol"/>
    <property type="evidence" value="ECO:0007669"/>
    <property type="project" value="TreeGrafter"/>
</dbReference>
<dbReference type="InterPro" id="IPR045250">
    <property type="entry name" value="p23-like"/>
</dbReference>
<dbReference type="Pfam" id="PF04969">
    <property type="entry name" value="CS"/>
    <property type="match status" value="1"/>
</dbReference>
<evidence type="ECO:0000313" key="5">
    <source>
        <dbReference type="Proteomes" id="UP000265703"/>
    </source>
</evidence>
<dbReference type="CDD" id="cd06465">
    <property type="entry name" value="p23_hB-ind1_like"/>
    <property type="match status" value="1"/>
</dbReference>
<dbReference type="GO" id="GO:0006457">
    <property type="term" value="P:protein folding"/>
    <property type="evidence" value="ECO:0007669"/>
    <property type="project" value="TreeGrafter"/>
</dbReference>
<dbReference type="EMBL" id="QKYT01000048">
    <property type="protein sequence ID" value="RIA96255.1"/>
    <property type="molecule type" value="Genomic_DNA"/>
</dbReference>
<evidence type="ECO:0000313" key="4">
    <source>
        <dbReference type="EMBL" id="RIA96255.1"/>
    </source>
</evidence>
<dbReference type="OrthoDB" id="1564555at2759"/>
<evidence type="ECO:0000256" key="2">
    <source>
        <dbReference type="SAM" id="MobiDB-lite"/>
    </source>
</evidence>
<dbReference type="InterPro" id="IPR007052">
    <property type="entry name" value="CS_dom"/>
</dbReference>
<dbReference type="SUPFAM" id="SSF49764">
    <property type="entry name" value="HSP20-like chaperones"/>
    <property type="match status" value="1"/>
</dbReference>
<dbReference type="PANTHER" id="PTHR22932">
    <property type="entry name" value="TELOMERASE-BINDING PROTEIN P23 HSP90 CO-CHAPERONE"/>
    <property type="match status" value="1"/>
</dbReference>
<dbReference type="STRING" id="658196.A0A397TIC5"/>
<evidence type="ECO:0000259" key="3">
    <source>
        <dbReference type="PROSITE" id="PS51203"/>
    </source>
</evidence>